<keyword evidence="2" id="KW-1185">Reference proteome</keyword>
<protein>
    <submittedName>
        <fullName evidence="1">Uncharacterized protein</fullName>
    </submittedName>
</protein>
<evidence type="ECO:0000313" key="1">
    <source>
        <dbReference type="EMBL" id="KDR72675.1"/>
    </source>
</evidence>
<gene>
    <name evidence="1" type="ORF">GALMADRAFT_228948</name>
</gene>
<name>A0A067SNZ9_GALM3</name>
<dbReference type="OrthoDB" id="3227715at2759"/>
<evidence type="ECO:0000313" key="2">
    <source>
        <dbReference type="Proteomes" id="UP000027222"/>
    </source>
</evidence>
<dbReference type="EMBL" id="KL142388">
    <property type="protein sequence ID" value="KDR72675.1"/>
    <property type="molecule type" value="Genomic_DNA"/>
</dbReference>
<reference evidence="2" key="1">
    <citation type="journal article" date="2014" name="Proc. Natl. Acad. Sci. U.S.A.">
        <title>Extensive sampling of basidiomycete genomes demonstrates inadequacy of the white-rot/brown-rot paradigm for wood decay fungi.</title>
        <authorList>
            <person name="Riley R."/>
            <person name="Salamov A.A."/>
            <person name="Brown D.W."/>
            <person name="Nagy L.G."/>
            <person name="Floudas D."/>
            <person name="Held B.W."/>
            <person name="Levasseur A."/>
            <person name="Lombard V."/>
            <person name="Morin E."/>
            <person name="Otillar R."/>
            <person name="Lindquist E.A."/>
            <person name="Sun H."/>
            <person name="LaButti K.M."/>
            <person name="Schmutz J."/>
            <person name="Jabbour D."/>
            <person name="Luo H."/>
            <person name="Baker S.E."/>
            <person name="Pisabarro A.G."/>
            <person name="Walton J.D."/>
            <person name="Blanchette R.A."/>
            <person name="Henrissat B."/>
            <person name="Martin F."/>
            <person name="Cullen D."/>
            <person name="Hibbett D.S."/>
            <person name="Grigoriev I.V."/>
        </authorList>
    </citation>
    <scope>NUCLEOTIDE SEQUENCE [LARGE SCALE GENOMIC DNA]</scope>
    <source>
        <strain evidence="2">CBS 339.88</strain>
    </source>
</reference>
<sequence>MSIVHPPIPTHTYHTEYAQPALRPPSPASSVGTAYGADQTSFIDSESQLSQVAFEKLEEKMKLNAPCGKELSADREPLMMVPAVPGQIQGAVDVKMVRVTERKLNPIEEKVLFERVMTTLHAEVANLHENEVFEQILRRGSKAALETQPSTNNIDALMRSMMGQGLIEDLQEPLHARDMSIQRDQKRHRVYSVGP</sequence>
<dbReference type="STRING" id="685588.A0A067SNZ9"/>
<organism evidence="1 2">
    <name type="scientific">Galerina marginata (strain CBS 339.88)</name>
    <dbReference type="NCBI Taxonomy" id="685588"/>
    <lineage>
        <taxon>Eukaryota</taxon>
        <taxon>Fungi</taxon>
        <taxon>Dikarya</taxon>
        <taxon>Basidiomycota</taxon>
        <taxon>Agaricomycotina</taxon>
        <taxon>Agaricomycetes</taxon>
        <taxon>Agaricomycetidae</taxon>
        <taxon>Agaricales</taxon>
        <taxon>Agaricineae</taxon>
        <taxon>Strophariaceae</taxon>
        <taxon>Galerina</taxon>
    </lineage>
</organism>
<dbReference type="Proteomes" id="UP000027222">
    <property type="component" value="Unassembled WGS sequence"/>
</dbReference>
<proteinExistence type="predicted"/>
<dbReference type="AlphaFoldDB" id="A0A067SNZ9"/>
<accession>A0A067SNZ9</accession>
<dbReference type="HOGENOM" id="CLU_089359_0_0_1"/>